<evidence type="ECO:0000313" key="3">
    <source>
        <dbReference type="Proteomes" id="UP001432168"/>
    </source>
</evidence>
<gene>
    <name evidence="2" type="ORF">OG929_11890</name>
</gene>
<name>A0ABZ1WU56_9ACTN</name>
<dbReference type="EMBL" id="CP109011">
    <property type="protein sequence ID" value="WUT42945.1"/>
    <property type="molecule type" value="Genomic_DNA"/>
</dbReference>
<evidence type="ECO:0000313" key="2">
    <source>
        <dbReference type="EMBL" id="WUT42945.1"/>
    </source>
</evidence>
<evidence type="ECO:0000256" key="1">
    <source>
        <dbReference type="SAM" id="MobiDB-lite"/>
    </source>
</evidence>
<feature type="compositionally biased region" description="Basic and acidic residues" evidence="1">
    <location>
        <begin position="119"/>
        <end position="136"/>
    </location>
</feature>
<feature type="region of interest" description="Disordered" evidence="1">
    <location>
        <begin position="1"/>
        <end position="21"/>
    </location>
</feature>
<sequence>MTAYEKDPGQRTPRTHLSSAGLRARGWTAGMIRRLLGEPDLRRPNPFLRTAPPTRLYSVERVAAAERSEEFRAVSAVAARRPAAMQEAARRRRRKVLARIAAESTAMPAPAPAAISPGHPDRAQQCEHRRGPEVRGPEIQVRSRPPAPDDRKVVRRPPQEFT</sequence>
<accession>A0ABZ1WU56</accession>
<feature type="compositionally biased region" description="Low complexity" evidence="1">
    <location>
        <begin position="101"/>
        <end position="118"/>
    </location>
</feature>
<dbReference type="Proteomes" id="UP001432168">
    <property type="component" value="Chromosome"/>
</dbReference>
<proteinExistence type="predicted"/>
<reference evidence="2" key="1">
    <citation type="submission" date="2022-10" db="EMBL/GenBank/DDBJ databases">
        <title>The complete genomes of actinobacterial strains from the NBC collection.</title>
        <authorList>
            <person name="Joergensen T.S."/>
            <person name="Alvarez Arevalo M."/>
            <person name="Sterndorff E.B."/>
            <person name="Faurdal D."/>
            <person name="Vuksanovic O."/>
            <person name="Mourched A.-S."/>
            <person name="Charusanti P."/>
            <person name="Shaw S."/>
            <person name="Blin K."/>
            <person name="Weber T."/>
        </authorList>
    </citation>
    <scope>NUCLEOTIDE SEQUENCE</scope>
    <source>
        <strain evidence="2">NBC_00686</strain>
    </source>
</reference>
<keyword evidence="3" id="KW-1185">Reference proteome</keyword>
<organism evidence="2 3">
    <name type="scientific">Streptomyces pseudovenezuelae</name>
    <dbReference type="NCBI Taxonomy" id="67350"/>
    <lineage>
        <taxon>Bacteria</taxon>
        <taxon>Bacillati</taxon>
        <taxon>Actinomycetota</taxon>
        <taxon>Actinomycetes</taxon>
        <taxon>Kitasatosporales</taxon>
        <taxon>Streptomycetaceae</taxon>
        <taxon>Streptomyces</taxon>
        <taxon>Streptomyces aurantiacus group</taxon>
    </lineage>
</organism>
<feature type="region of interest" description="Disordered" evidence="1">
    <location>
        <begin position="101"/>
        <end position="162"/>
    </location>
</feature>
<protein>
    <submittedName>
        <fullName evidence="2">Uncharacterized protein</fullName>
    </submittedName>
</protein>
<dbReference type="RefSeq" id="WP_329262550.1">
    <property type="nucleotide sequence ID" value="NZ_CP109011.1"/>
</dbReference>